<feature type="chain" id="PRO_5030997075" description="Lipoprotein" evidence="1">
    <location>
        <begin position="26"/>
        <end position="138"/>
    </location>
</feature>
<protein>
    <recommendedName>
        <fullName evidence="3">Lipoprotein</fullName>
    </recommendedName>
</protein>
<dbReference type="EMBL" id="DSUJ01000008">
    <property type="protein sequence ID" value="HFI90542.1"/>
    <property type="molecule type" value="Genomic_DNA"/>
</dbReference>
<name>A0A7V3E6Q7_9BACT</name>
<comment type="caution">
    <text evidence="2">The sequence shown here is derived from an EMBL/GenBank/DDBJ whole genome shotgun (WGS) entry which is preliminary data.</text>
</comment>
<reference evidence="2" key="1">
    <citation type="journal article" date="2020" name="mSystems">
        <title>Genome- and Community-Level Interaction Insights into Carbon Utilization and Element Cycling Functions of Hydrothermarchaeota in Hydrothermal Sediment.</title>
        <authorList>
            <person name="Zhou Z."/>
            <person name="Liu Y."/>
            <person name="Xu W."/>
            <person name="Pan J."/>
            <person name="Luo Z.H."/>
            <person name="Li M."/>
        </authorList>
    </citation>
    <scope>NUCLEOTIDE SEQUENCE [LARGE SCALE GENOMIC DNA]</scope>
    <source>
        <strain evidence="2">SpSt-479</strain>
    </source>
</reference>
<sequence>MRLLISLIFLLSFSFLISCSNCKQTQTGNNNNQNSPAAITQNLSIVEAEVVEVTGSGNDFKVKARIISTVETDAYPSIAVSGEEYILTPNLRTENGKLLYNEINSNLLSLRNLSKGQKFTAEISLDQKTGWLIQRVIK</sequence>
<organism evidence="2">
    <name type="scientific">Ignavibacterium album</name>
    <dbReference type="NCBI Taxonomy" id="591197"/>
    <lineage>
        <taxon>Bacteria</taxon>
        <taxon>Pseudomonadati</taxon>
        <taxon>Ignavibacteriota</taxon>
        <taxon>Ignavibacteria</taxon>
        <taxon>Ignavibacteriales</taxon>
        <taxon>Ignavibacteriaceae</taxon>
        <taxon>Ignavibacterium</taxon>
    </lineage>
</organism>
<evidence type="ECO:0000256" key="1">
    <source>
        <dbReference type="SAM" id="SignalP"/>
    </source>
</evidence>
<evidence type="ECO:0000313" key="2">
    <source>
        <dbReference type="EMBL" id="HFI90542.1"/>
    </source>
</evidence>
<dbReference type="AlphaFoldDB" id="A0A7V3E6Q7"/>
<gene>
    <name evidence="2" type="ORF">ENS31_03300</name>
</gene>
<feature type="signal peptide" evidence="1">
    <location>
        <begin position="1"/>
        <end position="25"/>
    </location>
</feature>
<keyword evidence="1" id="KW-0732">Signal</keyword>
<accession>A0A7V3E6Q7</accession>
<dbReference type="PROSITE" id="PS51257">
    <property type="entry name" value="PROKAR_LIPOPROTEIN"/>
    <property type="match status" value="1"/>
</dbReference>
<proteinExistence type="predicted"/>
<evidence type="ECO:0008006" key="3">
    <source>
        <dbReference type="Google" id="ProtNLM"/>
    </source>
</evidence>